<dbReference type="GO" id="GO:0005524">
    <property type="term" value="F:ATP binding"/>
    <property type="evidence" value="ECO:0007669"/>
    <property type="project" value="UniProtKB-KW"/>
</dbReference>
<evidence type="ECO:0000313" key="8">
    <source>
        <dbReference type="EMBL" id="MBB4144119.1"/>
    </source>
</evidence>
<evidence type="ECO:0000256" key="3">
    <source>
        <dbReference type="ARBA" id="ARBA00022692"/>
    </source>
</evidence>
<dbReference type="PANTHER" id="PTHR11384">
    <property type="entry name" value="ATP-BINDING CASSETTE, SUB-FAMILY D MEMBER"/>
    <property type="match status" value="1"/>
</dbReference>
<evidence type="ECO:0000256" key="1">
    <source>
        <dbReference type="ARBA" id="ARBA00004651"/>
    </source>
</evidence>
<feature type="transmembrane region" description="Helical" evidence="6">
    <location>
        <begin position="287"/>
        <end position="311"/>
    </location>
</feature>
<dbReference type="SUPFAM" id="SSF90123">
    <property type="entry name" value="ABC transporter transmembrane region"/>
    <property type="match status" value="1"/>
</dbReference>
<evidence type="ECO:0000256" key="4">
    <source>
        <dbReference type="ARBA" id="ARBA00022989"/>
    </source>
</evidence>
<dbReference type="InterPro" id="IPR011527">
    <property type="entry name" value="ABC1_TM_dom"/>
</dbReference>
<dbReference type="InterPro" id="IPR036640">
    <property type="entry name" value="ABC1_TM_sf"/>
</dbReference>
<dbReference type="Gene3D" id="1.20.1560.10">
    <property type="entry name" value="ABC transporter type 1, transmembrane domain"/>
    <property type="match status" value="1"/>
</dbReference>
<feature type="transmembrane region" description="Helical" evidence="6">
    <location>
        <begin position="202"/>
        <end position="222"/>
    </location>
</feature>
<protein>
    <submittedName>
        <fullName evidence="8">Putative ATP-binding cassette transporter</fullName>
    </submittedName>
</protein>
<feature type="transmembrane region" description="Helical" evidence="6">
    <location>
        <begin position="42"/>
        <end position="61"/>
    </location>
</feature>
<evidence type="ECO:0000256" key="5">
    <source>
        <dbReference type="ARBA" id="ARBA00023136"/>
    </source>
</evidence>
<proteinExistence type="predicted"/>
<comment type="subcellular location">
    <subcellularLocation>
        <location evidence="1">Cell membrane</location>
        <topology evidence="1">Multi-pass membrane protein</topology>
    </subcellularLocation>
</comment>
<dbReference type="PROSITE" id="PS50929">
    <property type="entry name" value="ABC_TM1F"/>
    <property type="match status" value="1"/>
</dbReference>
<keyword evidence="2" id="KW-0813">Transport</keyword>
<comment type="caution">
    <text evidence="8">The sequence shown here is derived from an EMBL/GenBank/DDBJ whole genome shotgun (WGS) entry which is preliminary data.</text>
</comment>
<sequence>MASIETKTSQIDPDTGYPPFTFGGQLRMMAGAFWSSQVRNKVLLLIVGLLTIILTTVYAQYRLNYWNTPFYNALEQRDLDGFFEQLKVFFIIAGSLLVLNVIQAWLNQMTALFMREGLTRDLVDQWMHPRRALRLASLGKIGVNPDQRLHEDARNLAELTTTLAIGLVNATILLASFIGVLWVLSADFAFTFNGRQIAIPGYMVWAALLYAGSASMLSNYVGRKLPTLNTQRYSQEAELRFTMMRTNENMLAITLTNGEDSERRRIQQAISEVLAIIRRLAFAYTNLTWVSAGFGWLTTIAPILIAAPVYFSGGLSFGGLMMAVGAFNQVNTALRWYIDNFRPIADWKAALYRVSVFRRALIDLDNEHAEPETLTVEEDEAEQLTLKDLLLSPRPNSSGGDRGLRLDGEYVILPGERIMVNGDPRANRRLLFQAIAGLWPWGKGTIRLPKSGSMLLVPQKGFFPDATLEEVLTYPMPVATYTPDAMGNALEAVGLHRLTEKLSARERWERVLQEDDQMRLRIANALLVKPRWIVLDDAFEALETETQSELLAILNTMSEAAIIYVGRSETFLPSSTRLIHLQPY</sequence>
<organism evidence="8 9">
    <name type="scientific">Rhizobium rhizoryzae</name>
    <dbReference type="NCBI Taxonomy" id="451876"/>
    <lineage>
        <taxon>Bacteria</taxon>
        <taxon>Pseudomonadati</taxon>
        <taxon>Pseudomonadota</taxon>
        <taxon>Alphaproteobacteria</taxon>
        <taxon>Hyphomicrobiales</taxon>
        <taxon>Rhizobiaceae</taxon>
        <taxon>Rhizobium/Agrobacterium group</taxon>
        <taxon>Rhizobium</taxon>
    </lineage>
</organism>
<keyword evidence="8" id="KW-0067">ATP-binding</keyword>
<feature type="transmembrane region" description="Helical" evidence="6">
    <location>
        <begin position="163"/>
        <end position="182"/>
    </location>
</feature>
<dbReference type="EMBL" id="JACIEC010000002">
    <property type="protein sequence ID" value="MBB4144119.1"/>
    <property type="molecule type" value="Genomic_DNA"/>
</dbReference>
<evidence type="ECO:0000256" key="2">
    <source>
        <dbReference type="ARBA" id="ARBA00022448"/>
    </source>
</evidence>
<keyword evidence="5 6" id="KW-0472">Membrane</keyword>
<dbReference type="Proteomes" id="UP000519897">
    <property type="component" value="Unassembled WGS sequence"/>
</dbReference>
<evidence type="ECO:0000313" key="9">
    <source>
        <dbReference type="Proteomes" id="UP000519897"/>
    </source>
</evidence>
<dbReference type="GO" id="GO:0005886">
    <property type="term" value="C:plasma membrane"/>
    <property type="evidence" value="ECO:0007669"/>
    <property type="project" value="UniProtKB-SubCell"/>
</dbReference>
<dbReference type="PANTHER" id="PTHR11384:SF59">
    <property type="entry name" value="LYSOSOMAL COBALAMIN TRANSPORTER ABCD4"/>
    <property type="match status" value="1"/>
</dbReference>
<dbReference type="Pfam" id="PF06472">
    <property type="entry name" value="ABC_membrane_2"/>
    <property type="match status" value="1"/>
</dbReference>
<dbReference type="RefSeq" id="WP_062555886.1">
    <property type="nucleotide sequence ID" value="NZ_CP049250.1"/>
</dbReference>
<feature type="domain" description="ABC transmembrane type-1" evidence="7">
    <location>
        <begin position="88"/>
        <end position="346"/>
    </location>
</feature>
<reference evidence="8 9" key="1">
    <citation type="submission" date="2020-08" db="EMBL/GenBank/DDBJ databases">
        <title>Genomic Encyclopedia of Type Strains, Phase IV (KMG-IV): sequencing the most valuable type-strain genomes for metagenomic binning, comparative biology and taxonomic classification.</title>
        <authorList>
            <person name="Goeker M."/>
        </authorList>
    </citation>
    <scope>NUCLEOTIDE SEQUENCE [LARGE SCALE GENOMIC DNA]</scope>
    <source>
        <strain evidence="8 9">DSM 29514</strain>
    </source>
</reference>
<name>A0A7W6PRM6_9HYPH</name>
<dbReference type="SUPFAM" id="SSF52540">
    <property type="entry name" value="P-loop containing nucleoside triphosphate hydrolases"/>
    <property type="match status" value="1"/>
</dbReference>
<dbReference type="Gene3D" id="3.40.50.300">
    <property type="entry name" value="P-loop containing nucleotide triphosphate hydrolases"/>
    <property type="match status" value="1"/>
</dbReference>
<gene>
    <name evidence="8" type="ORF">GGQ72_002671</name>
</gene>
<keyword evidence="3 6" id="KW-0812">Transmembrane</keyword>
<dbReference type="AlphaFoldDB" id="A0A7W6PRM6"/>
<evidence type="ECO:0000256" key="6">
    <source>
        <dbReference type="SAM" id="Phobius"/>
    </source>
</evidence>
<dbReference type="InterPro" id="IPR050835">
    <property type="entry name" value="ABC_transporter_sub-D"/>
</dbReference>
<keyword evidence="8" id="KW-0547">Nucleotide-binding</keyword>
<accession>A0A7W6PRM6</accession>
<dbReference type="GO" id="GO:0140359">
    <property type="term" value="F:ABC-type transporter activity"/>
    <property type="evidence" value="ECO:0007669"/>
    <property type="project" value="InterPro"/>
</dbReference>
<keyword evidence="9" id="KW-1185">Reference proteome</keyword>
<dbReference type="InterPro" id="IPR027417">
    <property type="entry name" value="P-loop_NTPase"/>
</dbReference>
<keyword evidence="4 6" id="KW-1133">Transmembrane helix</keyword>
<evidence type="ECO:0000259" key="7">
    <source>
        <dbReference type="PROSITE" id="PS50929"/>
    </source>
</evidence>
<feature type="transmembrane region" description="Helical" evidence="6">
    <location>
        <begin position="88"/>
        <end position="106"/>
    </location>
</feature>